<dbReference type="GO" id="GO:0045892">
    <property type="term" value="P:negative regulation of DNA-templated transcription"/>
    <property type="evidence" value="ECO:0007669"/>
    <property type="project" value="InterPro"/>
</dbReference>
<dbReference type="EMBL" id="CP053892">
    <property type="protein sequence ID" value="QKG22319.1"/>
    <property type="molecule type" value="Genomic_DNA"/>
</dbReference>
<comment type="similarity">
    <text evidence="1">Belongs to the BlaI transcriptional regulatory family.</text>
</comment>
<dbReference type="InterPro" id="IPR036388">
    <property type="entry name" value="WH-like_DNA-bd_sf"/>
</dbReference>
<keyword evidence="4" id="KW-0804">Transcription</keyword>
<organism evidence="5 6">
    <name type="scientific">Actinomadura verrucosospora</name>
    <dbReference type="NCBI Taxonomy" id="46165"/>
    <lineage>
        <taxon>Bacteria</taxon>
        <taxon>Bacillati</taxon>
        <taxon>Actinomycetota</taxon>
        <taxon>Actinomycetes</taxon>
        <taxon>Streptosporangiales</taxon>
        <taxon>Thermomonosporaceae</taxon>
        <taxon>Actinomadura</taxon>
    </lineage>
</organism>
<evidence type="ECO:0000313" key="6">
    <source>
        <dbReference type="Proteomes" id="UP000501240"/>
    </source>
</evidence>
<evidence type="ECO:0000256" key="1">
    <source>
        <dbReference type="ARBA" id="ARBA00011046"/>
    </source>
</evidence>
<evidence type="ECO:0000256" key="3">
    <source>
        <dbReference type="ARBA" id="ARBA00023125"/>
    </source>
</evidence>
<dbReference type="InterPro" id="IPR005650">
    <property type="entry name" value="BlaI_family"/>
</dbReference>
<evidence type="ECO:0000256" key="2">
    <source>
        <dbReference type="ARBA" id="ARBA00023015"/>
    </source>
</evidence>
<dbReference type="InterPro" id="IPR036390">
    <property type="entry name" value="WH_DNA-bd_sf"/>
</dbReference>
<proteinExistence type="inferred from homology"/>
<reference evidence="5 6" key="1">
    <citation type="submission" date="2020-05" db="EMBL/GenBank/DDBJ databases">
        <title>Actinomadura verrucosospora NRRL-B18236 (PFL_A860) Genome sequencing and assembly.</title>
        <authorList>
            <person name="Samborskyy M."/>
        </authorList>
    </citation>
    <scope>NUCLEOTIDE SEQUENCE [LARGE SCALE GENOMIC DNA]</scope>
    <source>
        <strain evidence="5 6">NRRL:B18236</strain>
    </source>
</reference>
<dbReference type="RefSeq" id="WP_173096461.1">
    <property type="nucleotide sequence ID" value="NZ_CP053892.1"/>
</dbReference>
<protein>
    <submittedName>
        <fullName evidence="5">Transcriptional repressor C CopY family</fullName>
    </submittedName>
</protein>
<name>A0A7D3VTD3_ACTVE</name>
<dbReference type="GO" id="GO:0003677">
    <property type="term" value="F:DNA binding"/>
    <property type="evidence" value="ECO:0007669"/>
    <property type="project" value="UniProtKB-KW"/>
</dbReference>
<evidence type="ECO:0000256" key="4">
    <source>
        <dbReference type="ARBA" id="ARBA00023163"/>
    </source>
</evidence>
<keyword evidence="3" id="KW-0238">DNA-binding</keyword>
<dbReference type="Gene3D" id="1.10.10.10">
    <property type="entry name" value="Winged helix-like DNA-binding domain superfamily/Winged helix DNA-binding domain"/>
    <property type="match status" value="1"/>
</dbReference>
<dbReference type="SUPFAM" id="SSF46785">
    <property type="entry name" value="Winged helix' DNA-binding domain"/>
    <property type="match status" value="1"/>
</dbReference>
<evidence type="ECO:0000313" key="5">
    <source>
        <dbReference type="EMBL" id="QKG22319.1"/>
    </source>
</evidence>
<dbReference type="AlphaFoldDB" id="A0A7D3VTD3"/>
<keyword evidence="2" id="KW-0805">Transcription regulation</keyword>
<keyword evidence="6" id="KW-1185">Reference proteome</keyword>
<dbReference type="Pfam" id="PF03965">
    <property type="entry name" value="Penicillinase_R"/>
    <property type="match status" value="1"/>
</dbReference>
<dbReference type="Proteomes" id="UP000501240">
    <property type="component" value="Chromosome"/>
</dbReference>
<gene>
    <name evidence="5" type="ORF">ACTIVE_3959</name>
</gene>
<accession>A0A7D3VTD3</accession>
<sequence length="127" mass="13872">MPSPAGDRRAKGGLEAEVLAVLKDAGAPLTPREVGERLVRPLAYTTVMTVLARLYEKGEAGRERAGRGYAYSFLRDEAGRRAVQMRRLLGGVDQRADVLAHFVSELSPEDEDVLLRLLGGDPRDQPS</sequence>